<sequence length="641" mass="72174">MLRSLPAKPLLTIGLRRGGLRRIGSTTVTQTHQPNAPVELDPSFQTLLKDIDLSIHRHRTRPAPNEPKQLETTSLRELEVYANDSLAENDFLSFEDLELQEIADETSREQRSPAAHFGSRRIGAVILPAELQRTITQLISESDKPMLHVDAKRLFLDESGNEPQWDTAYDVRYKSREQAARHAQRDGTAFASVALPAHYCAIYAVLDHVKQRLGPSWNVKRIVDWGSGVGSGLWAASHAFQKSLASDAERTDPQMSTTTITSYVGIDKHIDLGGLAPAWQKAFHEEDEVDRLQGTSTTALSAFMLSSLSSPLARKKLVKEMWESGAEVLVLIDHNTKLGFECIVEAREMLLRFGRREVEDEKMADAPIRGCHVVAPCPHDRACPLHHPGSIRLVCGFSQRLQRPDFVRKTKHSGIGHEDSEYSYVVIRRGVRPTLPETKVGRVGDVGVRELAKARAKSSMTELVIDDEHPHPTINLTTAVERSAEEMPEQSIKDIERSLPEEELQSALRAEAYSWPRLIFPPLKKSGHIILDGCTAEGKIMRMTIPKSQGKQPFYDARKSRWGDIFPHDPKNKPQERYQPKRAGDTKTVALKGEDIGKRAGNHKKVRASYAELSGDIKEQNRRLRRERKRHPEDEAYDDFV</sequence>
<dbReference type="Proteomes" id="UP001148662">
    <property type="component" value="Unassembled WGS sequence"/>
</dbReference>
<name>A0ACC1TDV2_9APHY</name>
<comment type="caution">
    <text evidence="1">The sequence shown here is derived from an EMBL/GenBank/DDBJ whole genome shotgun (WGS) entry which is preliminary data.</text>
</comment>
<reference evidence="1" key="1">
    <citation type="submission" date="2022-07" db="EMBL/GenBank/DDBJ databases">
        <title>Genome Sequence of Phlebia brevispora.</title>
        <authorList>
            <person name="Buettner E."/>
        </authorList>
    </citation>
    <scope>NUCLEOTIDE SEQUENCE</scope>
    <source>
        <strain evidence="1">MPL23</strain>
    </source>
</reference>
<accession>A0ACC1TDV2</accession>
<keyword evidence="2" id="KW-1185">Reference proteome</keyword>
<evidence type="ECO:0000313" key="1">
    <source>
        <dbReference type="EMBL" id="KAJ3558994.1"/>
    </source>
</evidence>
<gene>
    <name evidence="1" type="ORF">NM688_g608</name>
</gene>
<organism evidence="1 2">
    <name type="scientific">Phlebia brevispora</name>
    <dbReference type="NCBI Taxonomy" id="194682"/>
    <lineage>
        <taxon>Eukaryota</taxon>
        <taxon>Fungi</taxon>
        <taxon>Dikarya</taxon>
        <taxon>Basidiomycota</taxon>
        <taxon>Agaricomycotina</taxon>
        <taxon>Agaricomycetes</taxon>
        <taxon>Polyporales</taxon>
        <taxon>Meruliaceae</taxon>
        <taxon>Phlebia</taxon>
    </lineage>
</organism>
<dbReference type="EMBL" id="JANHOG010000052">
    <property type="protein sequence ID" value="KAJ3558994.1"/>
    <property type="molecule type" value="Genomic_DNA"/>
</dbReference>
<evidence type="ECO:0000313" key="2">
    <source>
        <dbReference type="Proteomes" id="UP001148662"/>
    </source>
</evidence>
<protein>
    <submittedName>
        <fullName evidence="1">Uncharacterized protein</fullName>
    </submittedName>
</protein>
<proteinExistence type="predicted"/>